<dbReference type="AlphaFoldDB" id="A0A160A3B1"/>
<evidence type="ECO:0000313" key="4">
    <source>
        <dbReference type="Proteomes" id="UP000076083"/>
    </source>
</evidence>
<dbReference type="RefSeq" id="WP_063323664.1">
    <property type="nucleotide sequence ID" value="NZ_CP015225.1"/>
</dbReference>
<sequence length="97" mass="10777">MNDADDELRQQLANQPLPRPPHGLAARIVQAATAQPQRQPWYRAVQRWRYGWPVKIAGLALCAVLGVLAGHWATPTTDDDMQIAAHVMGGLLWTDEL</sequence>
<evidence type="ECO:0000256" key="2">
    <source>
        <dbReference type="SAM" id="Phobius"/>
    </source>
</evidence>
<gene>
    <name evidence="3" type="ORF">TK06_21145</name>
</gene>
<reference evidence="3 4" key="2">
    <citation type="journal article" date="2018" name="Nature">
        <title>Mutant phenotypes for thousands of bacterial genes of unknown function.</title>
        <authorList>
            <person name="Price M.N."/>
            <person name="Wetmore K.M."/>
            <person name="Waters R.J."/>
            <person name="Callaghan M."/>
            <person name="Ray J."/>
            <person name="Liu H."/>
            <person name="Kuehl J.V."/>
            <person name="Melnyk R.A."/>
            <person name="Lamson J.S."/>
            <person name="Suh Y."/>
            <person name="Carlson H.K."/>
            <person name="Esquivel Z."/>
            <person name="Sadeeshkumar H."/>
            <person name="Chakraborty R."/>
            <person name="Zane G.M."/>
            <person name="Rubin B.E."/>
            <person name="Wall J.D."/>
            <person name="Visel A."/>
            <person name="Bristow J."/>
            <person name="Blow M.J."/>
            <person name="Arkin A.P."/>
            <person name="Deutschbauer A.M."/>
        </authorList>
    </citation>
    <scope>NUCLEOTIDE SEQUENCE [LARGE SCALE GENOMIC DNA]</scope>
    <source>
        <strain evidence="3 4">FW300-N2E2</strain>
    </source>
</reference>
<evidence type="ECO:0000256" key="1">
    <source>
        <dbReference type="SAM" id="MobiDB-lite"/>
    </source>
</evidence>
<accession>A0A160A3B1</accession>
<keyword evidence="2" id="KW-1133">Transmembrane helix</keyword>
<proteinExistence type="predicted"/>
<organism evidence="3 4">
    <name type="scientific">Pseudomonas fluorescens</name>
    <dbReference type="NCBI Taxonomy" id="294"/>
    <lineage>
        <taxon>Bacteria</taxon>
        <taxon>Pseudomonadati</taxon>
        <taxon>Pseudomonadota</taxon>
        <taxon>Gammaproteobacteria</taxon>
        <taxon>Pseudomonadales</taxon>
        <taxon>Pseudomonadaceae</taxon>
        <taxon>Pseudomonas</taxon>
    </lineage>
</organism>
<dbReference type="EMBL" id="CP015225">
    <property type="protein sequence ID" value="AMZ73492.1"/>
    <property type="molecule type" value="Genomic_DNA"/>
</dbReference>
<dbReference type="Proteomes" id="UP000076083">
    <property type="component" value="Chromosome"/>
</dbReference>
<protein>
    <submittedName>
        <fullName evidence="3">Uncharacterized protein</fullName>
    </submittedName>
</protein>
<feature type="transmembrane region" description="Helical" evidence="2">
    <location>
        <begin position="52"/>
        <end position="73"/>
    </location>
</feature>
<keyword evidence="2" id="KW-0812">Transmembrane</keyword>
<reference evidence="4" key="1">
    <citation type="submission" date="2016-04" db="EMBL/GenBank/DDBJ databases">
        <authorList>
            <person name="Ray J."/>
            <person name="Price M."/>
            <person name="Deutschbauer A."/>
        </authorList>
    </citation>
    <scope>NUCLEOTIDE SEQUENCE [LARGE SCALE GENOMIC DNA]</scope>
    <source>
        <strain evidence="4">FW300-N2E2</strain>
    </source>
</reference>
<keyword evidence="2" id="KW-0472">Membrane</keyword>
<feature type="region of interest" description="Disordered" evidence="1">
    <location>
        <begin position="1"/>
        <end position="21"/>
    </location>
</feature>
<name>A0A160A3B1_PSEFL</name>
<evidence type="ECO:0000313" key="3">
    <source>
        <dbReference type="EMBL" id="AMZ73492.1"/>
    </source>
</evidence>